<dbReference type="InterPro" id="IPR040361">
    <property type="entry name" value="TPD1"/>
</dbReference>
<feature type="signal peptide" evidence="2">
    <location>
        <begin position="1"/>
        <end position="26"/>
    </location>
</feature>
<comment type="caution">
    <text evidence="3">The sequence shown here is derived from an EMBL/GenBank/DDBJ whole genome shotgun (WGS) entry which is preliminary data.</text>
</comment>
<evidence type="ECO:0000313" key="4">
    <source>
        <dbReference type="Proteomes" id="UP001231189"/>
    </source>
</evidence>
<dbReference type="GO" id="GO:0001709">
    <property type="term" value="P:cell fate determination"/>
    <property type="evidence" value="ECO:0007669"/>
    <property type="project" value="TreeGrafter"/>
</dbReference>
<dbReference type="AlphaFoldDB" id="A0AAD8W7H9"/>
<evidence type="ECO:0008006" key="5">
    <source>
        <dbReference type="Google" id="ProtNLM"/>
    </source>
</evidence>
<sequence length="159" mass="16804">MGCSQMRSSAALVVTTLLLLLAFCQASSSPQLQHHLRKMLDVGGAPSPSAIVSAHGCADPEELMRVSESSAGSTYSGMPEYTVEITNTCLDCTVCAVHISCGDFANTELVDPATFRRLAVDDCLVNDGGPIGPGELITFQYANSFIYDMKIKSASCKCA</sequence>
<proteinExistence type="predicted"/>
<organism evidence="3 4">
    <name type="scientific">Lolium multiflorum</name>
    <name type="common">Italian ryegrass</name>
    <name type="synonym">Lolium perenne subsp. multiflorum</name>
    <dbReference type="NCBI Taxonomy" id="4521"/>
    <lineage>
        <taxon>Eukaryota</taxon>
        <taxon>Viridiplantae</taxon>
        <taxon>Streptophyta</taxon>
        <taxon>Embryophyta</taxon>
        <taxon>Tracheophyta</taxon>
        <taxon>Spermatophyta</taxon>
        <taxon>Magnoliopsida</taxon>
        <taxon>Liliopsida</taxon>
        <taxon>Poales</taxon>
        <taxon>Poaceae</taxon>
        <taxon>BOP clade</taxon>
        <taxon>Pooideae</taxon>
        <taxon>Poodae</taxon>
        <taxon>Poeae</taxon>
        <taxon>Poeae Chloroplast Group 2 (Poeae type)</taxon>
        <taxon>Loliodinae</taxon>
        <taxon>Loliinae</taxon>
        <taxon>Lolium</taxon>
    </lineage>
</organism>
<dbReference type="EMBL" id="JAUUTY010000004">
    <property type="protein sequence ID" value="KAK1646501.1"/>
    <property type="molecule type" value="Genomic_DNA"/>
</dbReference>
<reference evidence="3" key="1">
    <citation type="submission" date="2023-07" db="EMBL/GenBank/DDBJ databases">
        <title>A chromosome-level genome assembly of Lolium multiflorum.</title>
        <authorList>
            <person name="Chen Y."/>
            <person name="Copetti D."/>
            <person name="Kolliker R."/>
            <person name="Studer B."/>
        </authorList>
    </citation>
    <scope>NUCLEOTIDE SEQUENCE</scope>
    <source>
        <strain evidence="3">02402/16</strain>
        <tissue evidence="3">Leaf</tissue>
    </source>
</reference>
<evidence type="ECO:0000313" key="3">
    <source>
        <dbReference type="EMBL" id="KAK1646501.1"/>
    </source>
</evidence>
<dbReference type="PANTHER" id="PTHR33184:SF45">
    <property type="entry name" value="PROTEIN TAPETUM DETERMINANT 1"/>
    <property type="match status" value="1"/>
</dbReference>
<keyword evidence="4" id="KW-1185">Reference proteome</keyword>
<protein>
    <recommendedName>
        <fullName evidence="5">Protein TAPETUM DETERMINANT 1</fullName>
    </recommendedName>
</protein>
<dbReference type="Proteomes" id="UP001231189">
    <property type="component" value="Unassembled WGS sequence"/>
</dbReference>
<gene>
    <name evidence="3" type="ORF">QYE76_064306</name>
</gene>
<feature type="chain" id="PRO_5042050700" description="Protein TAPETUM DETERMINANT 1" evidence="2">
    <location>
        <begin position="27"/>
        <end position="159"/>
    </location>
</feature>
<name>A0AAD8W7H9_LOLMU</name>
<accession>A0AAD8W7H9</accession>
<dbReference type="Pfam" id="PF24068">
    <property type="entry name" value="TPD1_C"/>
    <property type="match status" value="1"/>
</dbReference>
<dbReference type="PANTHER" id="PTHR33184">
    <property type="entry name" value="PROTEIN TAPETUM DETERMINANT 1-LIKE-RELATED"/>
    <property type="match status" value="1"/>
</dbReference>
<keyword evidence="1 2" id="KW-0732">Signal</keyword>
<evidence type="ECO:0000256" key="1">
    <source>
        <dbReference type="ARBA" id="ARBA00022729"/>
    </source>
</evidence>
<evidence type="ECO:0000256" key="2">
    <source>
        <dbReference type="SAM" id="SignalP"/>
    </source>
</evidence>